<proteinExistence type="predicted"/>
<dbReference type="KEGG" id="dej:AWY79_02315"/>
<reference evidence="2 4" key="1">
    <citation type="journal article" date="2016" name="Front. Microbiol.">
        <title>Genome Sequence of the Piezophilic, Mesophilic Sulfate-Reducing Bacterium Desulfovibrio indicus J2T.</title>
        <authorList>
            <person name="Cao J."/>
            <person name="Maignien L."/>
            <person name="Shao Z."/>
            <person name="Alain K."/>
            <person name="Jebbar M."/>
        </authorList>
    </citation>
    <scope>NUCLEOTIDE SEQUENCE [LARGE SCALE GENOMIC DNA]</scope>
    <source>
        <strain evidence="2 4">J2</strain>
    </source>
</reference>
<keyword evidence="4" id="KW-1185">Reference proteome</keyword>
<accession>A0A126QJX1</accession>
<organism evidence="3 5">
    <name type="scientific">Pseudodesulfovibrio indicus</name>
    <dbReference type="NCBI Taxonomy" id="1716143"/>
    <lineage>
        <taxon>Bacteria</taxon>
        <taxon>Pseudomonadati</taxon>
        <taxon>Thermodesulfobacteriota</taxon>
        <taxon>Desulfovibrionia</taxon>
        <taxon>Desulfovibrionales</taxon>
        <taxon>Desulfovibrionaceae</taxon>
    </lineage>
</organism>
<protein>
    <submittedName>
        <fullName evidence="3">Uncharacterized protein</fullName>
    </submittedName>
</protein>
<evidence type="ECO:0000313" key="2">
    <source>
        <dbReference type="EMBL" id="AMK10029.1"/>
    </source>
</evidence>
<dbReference type="Proteomes" id="UP000055611">
    <property type="component" value="Chromosome"/>
</dbReference>
<gene>
    <name evidence="2" type="ORF">AWY79_02315</name>
    <name evidence="3" type="ORF">EDC59_11084</name>
</gene>
<dbReference type="RefSeq" id="WP_066799722.1">
    <property type="nucleotide sequence ID" value="NZ_CP014206.1"/>
</dbReference>
<sequence>MKLHIILAAFILLTLGLSALPAQAQDRDYLSMMAQESEIKAIATVSRVQVMGNNADGTLKNVTFKNVYAITPYVPQTFVGGCKTLESNWQKRAEGMVYFNPKPGQKVFVTVTSNGGAITSLTPISAALDHVVRNEPHRLTYAHGKASILPRD</sequence>
<dbReference type="EMBL" id="SOBK01000010">
    <property type="protein sequence ID" value="TDT87003.1"/>
    <property type="molecule type" value="Genomic_DNA"/>
</dbReference>
<evidence type="ECO:0000313" key="4">
    <source>
        <dbReference type="Proteomes" id="UP000055611"/>
    </source>
</evidence>
<evidence type="ECO:0000256" key="1">
    <source>
        <dbReference type="SAM" id="SignalP"/>
    </source>
</evidence>
<feature type="signal peptide" evidence="1">
    <location>
        <begin position="1"/>
        <end position="24"/>
    </location>
</feature>
<evidence type="ECO:0000313" key="5">
    <source>
        <dbReference type="Proteomes" id="UP000295506"/>
    </source>
</evidence>
<dbReference type="Proteomes" id="UP000295506">
    <property type="component" value="Unassembled WGS sequence"/>
</dbReference>
<keyword evidence="1" id="KW-0732">Signal</keyword>
<name>A0A126QJX1_9BACT</name>
<dbReference type="EMBL" id="CP014206">
    <property type="protein sequence ID" value="AMK10029.1"/>
    <property type="molecule type" value="Genomic_DNA"/>
</dbReference>
<reference evidence="3 5" key="2">
    <citation type="submission" date="2019-03" db="EMBL/GenBank/DDBJ databases">
        <title>Genomic Encyclopedia of Type Strains, Phase IV (KMG-IV): sequencing the most valuable type-strain genomes for metagenomic binning, comparative biology and taxonomic classification.</title>
        <authorList>
            <person name="Goeker M."/>
        </authorList>
    </citation>
    <scope>NUCLEOTIDE SEQUENCE [LARGE SCALE GENOMIC DNA]</scope>
    <source>
        <strain evidence="3 5">DSM 101483</strain>
    </source>
</reference>
<dbReference type="OrthoDB" id="5465048at2"/>
<evidence type="ECO:0000313" key="3">
    <source>
        <dbReference type="EMBL" id="TDT87003.1"/>
    </source>
</evidence>
<dbReference type="AlphaFoldDB" id="A0A126QJX1"/>
<feature type="chain" id="PRO_5044548105" evidence="1">
    <location>
        <begin position="25"/>
        <end position="152"/>
    </location>
</feature>